<dbReference type="InterPro" id="IPR036397">
    <property type="entry name" value="RNaseH_sf"/>
</dbReference>
<dbReference type="GO" id="GO:0003676">
    <property type="term" value="F:nucleic acid binding"/>
    <property type="evidence" value="ECO:0007669"/>
    <property type="project" value="InterPro"/>
</dbReference>
<evidence type="ECO:0000259" key="11">
    <source>
        <dbReference type="PROSITE" id="PS50262"/>
    </source>
</evidence>
<dbReference type="InterPro" id="IPR017452">
    <property type="entry name" value="GPCR_Rhodpsn_7TM"/>
</dbReference>
<dbReference type="Gene3D" id="3.30.420.10">
    <property type="entry name" value="Ribonuclease H-like superfamily/Ribonuclease H"/>
    <property type="match status" value="1"/>
</dbReference>
<evidence type="ECO:0000256" key="1">
    <source>
        <dbReference type="ARBA" id="ARBA00004141"/>
    </source>
</evidence>
<dbReference type="InterPro" id="IPR000276">
    <property type="entry name" value="GPCR_Rhodpsn"/>
</dbReference>
<dbReference type="PROSITE" id="PS00237">
    <property type="entry name" value="G_PROTEIN_RECEP_F1_1"/>
    <property type="match status" value="1"/>
</dbReference>
<keyword evidence="6 10" id="KW-0472">Membrane</keyword>
<dbReference type="GO" id="GO:0004523">
    <property type="term" value="F:RNA-DNA hybrid ribonuclease activity"/>
    <property type="evidence" value="ECO:0007669"/>
    <property type="project" value="InterPro"/>
</dbReference>
<dbReference type="SUPFAM" id="SSF53098">
    <property type="entry name" value="Ribonuclease H-like"/>
    <property type="match status" value="1"/>
</dbReference>
<comment type="caution">
    <text evidence="13">The sequence shown here is derived from an EMBL/GenBank/DDBJ whole genome shotgun (WGS) entry which is preliminary data.</text>
</comment>
<evidence type="ECO:0000256" key="9">
    <source>
        <dbReference type="RuleBase" id="RU000688"/>
    </source>
</evidence>
<dbReference type="Gene3D" id="1.20.1070.10">
    <property type="entry name" value="Rhodopsin 7-helix transmembrane proteins"/>
    <property type="match status" value="1"/>
</dbReference>
<dbReference type="PANTHER" id="PTHR24243">
    <property type="entry name" value="G-PROTEIN COUPLED RECEPTOR"/>
    <property type="match status" value="1"/>
</dbReference>
<organism evidence="13 14">
    <name type="scientific">Argiope bruennichi</name>
    <name type="common">Wasp spider</name>
    <name type="synonym">Aranea bruennichi</name>
    <dbReference type="NCBI Taxonomy" id="94029"/>
    <lineage>
        <taxon>Eukaryota</taxon>
        <taxon>Metazoa</taxon>
        <taxon>Ecdysozoa</taxon>
        <taxon>Arthropoda</taxon>
        <taxon>Chelicerata</taxon>
        <taxon>Arachnida</taxon>
        <taxon>Araneae</taxon>
        <taxon>Araneomorphae</taxon>
        <taxon>Entelegynae</taxon>
        <taxon>Araneoidea</taxon>
        <taxon>Araneidae</taxon>
        <taxon>Argiope</taxon>
    </lineage>
</organism>
<keyword evidence="7 9" id="KW-0675">Receptor</keyword>
<dbReference type="SUPFAM" id="SSF56219">
    <property type="entry name" value="DNase I-like"/>
    <property type="match status" value="1"/>
</dbReference>
<reference evidence="13" key="2">
    <citation type="submission" date="2020-06" db="EMBL/GenBank/DDBJ databases">
        <authorList>
            <person name="Sheffer M."/>
        </authorList>
    </citation>
    <scope>NUCLEOTIDE SEQUENCE</scope>
</reference>
<dbReference type="InterPro" id="IPR036691">
    <property type="entry name" value="Endo/exonu/phosph_ase_sf"/>
</dbReference>
<dbReference type="Pfam" id="PF14529">
    <property type="entry name" value="Exo_endo_phos_2"/>
    <property type="match status" value="1"/>
</dbReference>
<reference evidence="13" key="1">
    <citation type="journal article" date="2020" name="bioRxiv">
        <title>Chromosome-level reference genome of the European wasp spider Argiope bruennichi: a resource for studies on range expansion and evolutionary adaptation.</title>
        <authorList>
            <person name="Sheffer M.M."/>
            <person name="Hoppe A."/>
            <person name="Krehenwinkel H."/>
            <person name="Uhl G."/>
            <person name="Kuss A.W."/>
            <person name="Jensen L."/>
            <person name="Jensen C."/>
            <person name="Gillespie R.G."/>
            <person name="Hoff K.J."/>
            <person name="Prost S."/>
        </authorList>
    </citation>
    <scope>NUCLEOTIDE SEQUENCE</scope>
</reference>
<dbReference type="Pfam" id="PF00001">
    <property type="entry name" value="7tm_1"/>
    <property type="match status" value="1"/>
</dbReference>
<evidence type="ECO:0000313" key="14">
    <source>
        <dbReference type="Proteomes" id="UP000807504"/>
    </source>
</evidence>
<dbReference type="Proteomes" id="UP000807504">
    <property type="component" value="Unassembled WGS sequence"/>
</dbReference>
<evidence type="ECO:0000256" key="7">
    <source>
        <dbReference type="ARBA" id="ARBA00023170"/>
    </source>
</evidence>
<protein>
    <submittedName>
        <fullName evidence="13">Trissin receptor like protein</fullName>
    </submittedName>
</protein>
<evidence type="ECO:0000256" key="4">
    <source>
        <dbReference type="ARBA" id="ARBA00022989"/>
    </source>
</evidence>
<comment type="subcellular location">
    <subcellularLocation>
        <location evidence="1">Membrane</location>
        <topology evidence="1">Multi-pass membrane protein</topology>
    </subcellularLocation>
</comment>
<sequence length="931" mass="105550">MILHGASAWAYSLSSRQQRILISIQRKSLLSISGAFRTTTTAALQVIEGILPLHIKAQAEATYVRVSRLQLPSHFQNISIHPENFEMKCSHTKIFPSDFLLEDIISLKQEFQPTNKTDIFTDGSKIERKTGFAYCVFQNEQITHQWLGKLNEKNSVFQAELLAIKEACKWASKFDHNAKIWGYSESSLKAISSFSTSSPIVQEIQAILLPQPSIKLGWVKADVGHNGNEVADSLAKQAISAGTPFQYPAPKSHLKSILNELSLQKWQEEWDNGSTGRNIHQIISKVSFNPSSWNRLDIIFATGHGPFPSYFKRFHIKGSDQCGCGEVGDPLHYATSCPLTTSFHLKKTHPRPRKYLVDQRYEKQDVQANRPLFYSSPATADRPLFYSFPATAVRPLFYSSPATAVRPLFYSSTAITPQDVSTTLQEIQEIITSLPEEKIIIGADLNGHNTLWGYRSNDNRDNEVLDFILANNLYILNKPDAPPTFQRNNSIGWPDLTLCSQSIIDSSINWEVLDDISLSDHRYIQTTIASTIANQFYKRYKTRHGNHPRFLNILGKDIYYLENKIATARNSRELNDATIVLQNSIINACNKTFKIKKQLLLTKPNWWTEKLEIHKKKVRALRKRAQRAPEIEKQWRYQIFKKEKTEYKKHIKKAKNTGWRNFCSSASNPYGKHYKAAFRKSVFPYQIPYLMNSDPEGSLKEAAQTILDQIFPSPAISTNYNLNTSTQPLDPPFSLQEISMIIDNLPSGKAPEERFLRIPVSRRTFWLAFNVERCLSGVIGNIIVVTLTLRDPDNSVTSLFLASLAIADLLILTICAPLDVAHYFVVQWDEGGTVCKLSAYAESVSAFASVLNLMAVTLERYIVIIHPIGARSICTRKRSRRLLFCVWLAAFLLATPVIFMKATIKIILTNYVDTIAIYSCHQNARSNRGIL</sequence>
<evidence type="ECO:0000256" key="3">
    <source>
        <dbReference type="ARBA" id="ARBA00022692"/>
    </source>
</evidence>
<dbReference type="GO" id="GO:0005886">
    <property type="term" value="C:plasma membrane"/>
    <property type="evidence" value="ECO:0007669"/>
    <property type="project" value="TreeGrafter"/>
</dbReference>
<feature type="transmembrane region" description="Helical" evidence="10">
    <location>
        <begin position="844"/>
        <end position="862"/>
    </location>
</feature>
<evidence type="ECO:0000256" key="2">
    <source>
        <dbReference type="ARBA" id="ARBA00010663"/>
    </source>
</evidence>
<evidence type="ECO:0000313" key="13">
    <source>
        <dbReference type="EMBL" id="KAF8784733.1"/>
    </source>
</evidence>
<keyword evidence="8 9" id="KW-0807">Transducer</keyword>
<feature type="transmembrane region" description="Helical" evidence="10">
    <location>
        <begin position="799"/>
        <end position="824"/>
    </location>
</feature>
<dbReference type="Pfam" id="PF00075">
    <property type="entry name" value="RNase_H"/>
    <property type="match status" value="1"/>
</dbReference>
<dbReference type="InterPro" id="IPR002156">
    <property type="entry name" value="RNaseH_domain"/>
</dbReference>
<dbReference type="GO" id="GO:0004930">
    <property type="term" value="F:G protein-coupled receptor activity"/>
    <property type="evidence" value="ECO:0007669"/>
    <property type="project" value="UniProtKB-KW"/>
</dbReference>
<proteinExistence type="inferred from homology"/>
<feature type="transmembrane region" description="Helical" evidence="10">
    <location>
        <begin position="765"/>
        <end position="787"/>
    </location>
</feature>
<keyword evidence="4 10" id="KW-1133">Transmembrane helix</keyword>
<evidence type="ECO:0000256" key="6">
    <source>
        <dbReference type="ARBA" id="ARBA00023136"/>
    </source>
</evidence>
<feature type="domain" description="G-protein coupled receptors family 1 profile" evidence="11">
    <location>
        <begin position="780"/>
        <end position="931"/>
    </location>
</feature>
<dbReference type="AlphaFoldDB" id="A0A8T0F6T3"/>
<name>A0A8T0F6T3_ARGBR</name>
<dbReference type="InterPro" id="IPR005135">
    <property type="entry name" value="Endo/exonuclease/phosphatase"/>
</dbReference>
<dbReference type="PROSITE" id="PS50879">
    <property type="entry name" value="RNASE_H_1"/>
    <property type="match status" value="1"/>
</dbReference>
<feature type="transmembrane region" description="Helical" evidence="10">
    <location>
        <begin position="882"/>
        <end position="900"/>
    </location>
</feature>
<keyword evidence="3 9" id="KW-0812">Transmembrane</keyword>
<dbReference type="SUPFAM" id="SSF81321">
    <property type="entry name" value="Family A G protein-coupled receptor-like"/>
    <property type="match status" value="1"/>
</dbReference>
<evidence type="ECO:0000256" key="5">
    <source>
        <dbReference type="ARBA" id="ARBA00023040"/>
    </source>
</evidence>
<keyword evidence="14" id="KW-1185">Reference proteome</keyword>
<dbReference type="PROSITE" id="PS50262">
    <property type="entry name" value="G_PROTEIN_RECEP_F1_2"/>
    <property type="match status" value="1"/>
</dbReference>
<gene>
    <name evidence="13" type="ORF">HNY73_010377</name>
</gene>
<dbReference type="PRINTS" id="PR00237">
    <property type="entry name" value="GPCRRHODOPSN"/>
</dbReference>
<dbReference type="CDD" id="cd09276">
    <property type="entry name" value="Rnase_HI_RT_non_LTR"/>
    <property type="match status" value="1"/>
</dbReference>
<accession>A0A8T0F6T3</accession>
<dbReference type="Gene3D" id="3.60.10.10">
    <property type="entry name" value="Endonuclease/exonuclease/phosphatase"/>
    <property type="match status" value="1"/>
</dbReference>
<dbReference type="PANTHER" id="PTHR24243:SF233">
    <property type="entry name" value="THYROTROPIN-RELEASING HORMONE RECEPTOR"/>
    <property type="match status" value="1"/>
</dbReference>
<feature type="domain" description="RNase H type-1" evidence="12">
    <location>
        <begin position="113"/>
        <end position="240"/>
    </location>
</feature>
<evidence type="ECO:0000256" key="10">
    <source>
        <dbReference type="SAM" id="Phobius"/>
    </source>
</evidence>
<evidence type="ECO:0000259" key="12">
    <source>
        <dbReference type="PROSITE" id="PS50879"/>
    </source>
</evidence>
<comment type="similarity">
    <text evidence="2 9">Belongs to the G-protein coupled receptor 1 family.</text>
</comment>
<keyword evidence="5 9" id="KW-0297">G-protein coupled receptor</keyword>
<evidence type="ECO:0000256" key="8">
    <source>
        <dbReference type="ARBA" id="ARBA00023224"/>
    </source>
</evidence>
<dbReference type="InterPro" id="IPR012337">
    <property type="entry name" value="RNaseH-like_sf"/>
</dbReference>
<dbReference type="EMBL" id="JABXBU010000030">
    <property type="protein sequence ID" value="KAF8784733.1"/>
    <property type="molecule type" value="Genomic_DNA"/>
</dbReference>